<proteinExistence type="predicted"/>
<feature type="transmembrane region" description="Helical" evidence="2">
    <location>
        <begin position="102"/>
        <end position="128"/>
    </location>
</feature>
<dbReference type="PANTHER" id="PTHR35395:SF1">
    <property type="entry name" value="DUF6536 DOMAIN-CONTAINING PROTEIN"/>
    <property type="match status" value="1"/>
</dbReference>
<keyword evidence="2" id="KW-1133">Transmembrane helix</keyword>
<dbReference type="Proteomes" id="UP001610446">
    <property type="component" value="Unassembled WGS sequence"/>
</dbReference>
<comment type="caution">
    <text evidence="4">The sequence shown here is derived from an EMBL/GenBank/DDBJ whole genome shotgun (WGS) entry which is preliminary data.</text>
</comment>
<evidence type="ECO:0000313" key="5">
    <source>
        <dbReference type="Proteomes" id="UP001610446"/>
    </source>
</evidence>
<evidence type="ECO:0000256" key="1">
    <source>
        <dbReference type="SAM" id="MobiDB-lite"/>
    </source>
</evidence>
<organism evidence="4 5">
    <name type="scientific">Aspergillus pseudoustus</name>
    <dbReference type="NCBI Taxonomy" id="1810923"/>
    <lineage>
        <taxon>Eukaryota</taxon>
        <taxon>Fungi</taxon>
        <taxon>Dikarya</taxon>
        <taxon>Ascomycota</taxon>
        <taxon>Pezizomycotina</taxon>
        <taxon>Eurotiomycetes</taxon>
        <taxon>Eurotiomycetidae</taxon>
        <taxon>Eurotiales</taxon>
        <taxon>Aspergillaceae</taxon>
        <taxon>Aspergillus</taxon>
        <taxon>Aspergillus subgen. Nidulantes</taxon>
    </lineage>
</organism>
<protein>
    <recommendedName>
        <fullName evidence="3">DUF6536 domain-containing protein</fullName>
    </recommendedName>
</protein>
<feature type="transmembrane region" description="Helical" evidence="2">
    <location>
        <begin position="491"/>
        <end position="515"/>
    </location>
</feature>
<evidence type="ECO:0000256" key="2">
    <source>
        <dbReference type="SAM" id="Phobius"/>
    </source>
</evidence>
<evidence type="ECO:0000313" key="4">
    <source>
        <dbReference type="EMBL" id="KAL2837950.1"/>
    </source>
</evidence>
<reference evidence="4 5" key="1">
    <citation type="submission" date="2024-07" db="EMBL/GenBank/DDBJ databases">
        <title>Section-level genome sequencing and comparative genomics of Aspergillus sections Usti and Cavernicolus.</title>
        <authorList>
            <consortium name="Lawrence Berkeley National Laboratory"/>
            <person name="Nybo J.L."/>
            <person name="Vesth T.C."/>
            <person name="Theobald S."/>
            <person name="Frisvad J.C."/>
            <person name="Larsen T.O."/>
            <person name="Kjaerboelling I."/>
            <person name="Rothschild-Mancinelli K."/>
            <person name="Lyhne E.K."/>
            <person name="Kogle M.E."/>
            <person name="Barry K."/>
            <person name="Clum A."/>
            <person name="Na H."/>
            <person name="Ledsgaard L."/>
            <person name="Lin J."/>
            <person name="Lipzen A."/>
            <person name="Kuo A."/>
            <person name="Riley R."/>
            <person name="Mondo S."/>
            <person name="Labutti K."/>
            <person name="Haridas S."/>
            <person name="Pangalinan J."/>
            <person name="Salamov A.A."/>
            <person name="Simmons B.A."/>
            <person name="Magnuson J.K."/>
            <person name="Chen J."/>
            <person name="Drula E."/>
            <person name="Henrissat B."/>
            <person name="Wiebenga A."/>
            <person name="Lubbers R.J."/>
            <person name="Gomes A.C."/>
            <person name="Makela M.R."/>
            <person name="Stajich J."/>
            <person name="Grigoriev I.V."/>
            <person name="Mortensen U.H."/>
            <person name="De Vries R.P."/>
            <person name="Baker S.E."/>
            <person name="Andersen M.R."/>
        </authorList>
    </citation>
    <scope>NUCLEOTIDE SEQUENCE [LARGE SCALE GENOMIC DNA]</scope>
    <source>
        <strain evidence="4 5">CBS 123904</strain>
    </source>
</reference>
<feature type="compositionally biased region" description="Polar residues" evidence="1">
    <location>
        <begin position="33"/>
        <end position="46"/>
    </location>
</feature>
<feature type="transmembrane region" description="Helical" evidence="2">
    <location>
        <begin position="753"/>
        <end position="777"/>
    </location>
</feature>
<keyword evidence="2" id="KW-0472">Membrane</keyword>
<sequence>MHPERQDGGRPISYSHTVTESKAGDRYEPIAEQNGQTKSSRPTATSLPKRLHTLNGPRAWGACKSKWKTFTDRLRKLGNPDNIPLPFTEKHFGLGREWIKGVLLCTWGAGLILAINIILTVIAVGLAYSKPSSNRGGGGNIERGVVYEGSCELIDRWKIGLHFLINVLSTGLLAVSNYVMQCLCAPSRAGVDRAHARNSWLDVGTLSLRNFAEMNGKRKVLWVVLFVSSLPIHMLFNSAVFSSMTASDYQMAAIPADLAPDEPLVDPRDAKQFRNVTGFDPEEIRSDFLNGDLRNISLDECYGRVDQTVGSGIGLILIATEREYSYNQSNWFARTNTSAAEREVWKYRYTGSRYASSVAKNMKTGYFVSPQHWNYPVWSVRNSSSTGADNSSDNGWQDYRDLYKKMYSLDEPLSTDINMLYNYIYIHNPDEPELRNLLATSAIWHNETWAQQLDVRIDTPREDGVSLGYGGPAAVSPSHCLVKKIDEHCELYMSLPICLAVIACNIIKLVCMYLVARMPHKEILLTVGDAVASFLDSPDGTTEGKGLMSTESDPNAAASETSSPLISWLGGAPHSRIGSHRKRLYHAVSWRRWGVTILCILICAIATIYGYYKGARSIGSAIGANLGVGRQSMGDAVLLYNKSITGLILLCNTPQLVLSILYYLCNGTLSTMLAAAEYHAFALRRKPLRVSWPRGAQRSTYYLSIPWRYGIPMLAVSTTLHWLLSQTFFLVLIDSRNARQEIVSSASVGQVGFSLFGLLLTLVVGAVALLIFCVLALRPLRGGMPLAGSCSVAISAACHPPEDDSEASLKAVMWGEVVSSSDSEGRSMLHALSLMEFSNQVMTEQAGMEYARCTFTSKDVVAPSLTRV</sequence>
<feature type="transmembrane region" description="Helical" evidence="2">
    <location>
        <begin position="220"/>
        <end position="241"/>
    </location>
</feature>
<dbReference type="InterPro" id="IPR046623">
    <property type="entry name" value="DUF6536"/>
</dbReference>
<feature type="transmembrane region" description="Helical" evidence="2">
    <location>
        <begin position="711"/>
        <end position="733"/>
    </location>
</feature>
<feature type="transmembrane region" description="Helical" evidence="2">
    <location>
        <begin position="159"/>
        <end position="179"/>
    </location>
</feature>
<dbReference type="EMBL" id="JBFXLU010000152">
    <property type="protein sequence ID" value="KAL2837950.1"/>
    <property type="molecule type" value="Genomic_DNA"/>
</dbReference>
<feature type="transmembrane region" description="Helical" evidence="2">
    <location>
        <begin position="593"/>
        <end position="612"/>
    </location>
</feature>
<keyword evidence="2" id="KW-0812">Transmembrane</keyword>
<dbReference type="Pfam" id="PF20163">
    <property type="entry name" value="DUF6536"/>
    <property type="match status" value="1"/>
</dbReference>
<keyword evidence="5" id="KW-1185">Reference proteome</keyword>
<evidence type="ECO:0000259" key="3">
    <source>
        <dbReference type="Pfam" id="PF20163"/>
    </source>
</evidence>
<name>A0ABR4JDA0_9EURO</name>
<gene>
    <name evidence="4" type="ORF">BJY01DRAFT_251181</name>
</gene>
<accession>A0ABR4JDA0</accession>
<feature type="domain" description="DUF6536" evidence="3">
    <location>
        <begin position="98"/>
        <end position="257"/>
    </location>
</feature>
<feature type="region of interest" description="Disordered" evidence="1">
    <location>
        <begin position="1"/>
        <end position="51"/>
    </location>
</feature>
<dbReference type="PANTHER" id="PTHR35395">
    <property type="entry name" value="DUF6536 DOMAIN-CONTAINING PROTEIN"/>
    <property type="match status" value="1"/>
</dbReference>